<proteinExistence type="predicted"/>
<evidence type="ECO:0000313" key="1">
    <source>
        <dbReference type="EMBL" id="CAF3658246.1"/>
    </source>
</evidence>
<dbReference type="Proteomes" id="UP000663838">
    <property type="component" value="Unassembled WGS sequence"/>
</dbReference>
<dbReference type="EMBL" id="CAJNYV010004239">
    <property type="protein sequence ID" value="CAF3658246.1"/>
    <property type="molecule type" value="Genomic_DNA"/>
</dbReference>
<protein>
    <recommendedName>
        <fullName evidence="4">NAD(P)(+)--arginine ADP-ribosyltransferase</fullName>
    </recommendedName>
</protein>
<name>A0A818RJM7_9BILA</name>
<dbReference type="EMBL" id="CAJOBS010000067">
    <property type="protein sequence ID" value="CAF4485158.1"/>
    <property type="molecule type" value="Genomic_DNA"/>
</dbReference>
<dbReference type="SUPFAM" id="SSF56399">
    <property type="entry name" value="ADP-ribosylation"/>
    <property type="match status" value="1"/>
</dbReference>
<comment type="caution">
    <text evidence="1">The sequence shown here is derived from an EMBL/GenBank/DDBJ whole genome shotgun (WGS) entry which is preliminary data.</text>
</comment>
<sequence length="221" mass="25848">MYTQLFKEALLKIEDGDTQSIKEFAYFCRLQKDIAVDHIDKFECEYRDHTPIWWYTGPYFIYSMINRGLRLMDVDIILKIGFFIRHLHNHLETLSRENQRTEKNATCFQVFRVQSLLLSSFEKMKTTEGRLMSFNNFLSTSMDRQISCMYAQSAATSHDLNTVGILFVITTDPTLCTKSSIPFAVVKRVGYYEGGEREILFSTHTIFHIAQISHIKDDHND</sequence>
<dbReference type="Proteomes" id="UP000663865">
    <property type="component" value="Unassembled WGS sequence"/>
</dbReference>
<dbReference type="AlphaFoldDB" id="A0A818RJM7"/>
<gene>
    <name evidence="1" type="ORF">KIK155_LOCUS23874</name>
    <name evidence="2" type="ORF">TOA249_LOCUS2153</name>
</gene>
<organism evidence="1 3">
    <name type="scientific">Rotaria socialis</name>
    <dbReference type="NCBI Taxonomy" id="392032"/>
    <lineage>
        <taxon>Eukaryota</taxon>
        <taxon>Metazoa</taxon>
        <taxon>Spiralia</taxon>
        <taxon>Gnathifera</taxon>
        <taxon>Rotifera</taxon>
        <taxon>Eurotatoria</taxon>
        <taxon>Bdelloidea</taxon>
        <taxon>Philodinida</taxon>
        <taxon>Philodinidae</taxon>
        <taxon>Rotaria</taxon>
    </lineage>
</organism>
<evidence type="ECO:0000313" key="2">
    <source>
        <dbReference type="EMBL" id="CAF4485158.1"/>
    </source>
</evidence>
<evidence type="ECO:0008006" key="4">
    <source>
        <dbReference type="Google" id="ProtNLM"/>
    </source>
</evidence>
<accession>A0A818RJM7</accession>
<dbReference type="Gene3D" id="3.90.176.10">
    <property type="entry name" value="Toxin ADP-ribosyltransferase, Chain A, domain 1"/>
    <property type="match status" value="1"/>
</dbReference>
<reference evidence="1" key="1">
    <citation type="submission" date="2021-02" db="EMBL/GenBank/DDBJ databases">
        <authorList>
            <person name="Nowell W R."/>
        </authorList>
    </citation>
    <scope>NUCLEOTIDE SEQUENCE</scope>
</reference>
<evidence type="ECO:0000313" key="3">
    <source>
        <dbReference type="Proteomes" id="UP000663865"/>
    </source>
</evidence>